<dbReference type="PANTHER" id="PTHR43194:SF2">
    <property type="entry name" value="PEROXISOMAL MEMBRANE PROTEIN LPX1"/>
    <property type="match status" value="1"/>
</dbReference>
<evidence type="ECO:0000259" key="1">
    <source>
        <dbReference type="Pfam" id="PF12697"/>
    </source>
</evidence>
<evidence type="ECO:0000313" key="2">
    <source>
        <dbReference type="EMBL" id="MCC2615850.1"/>
    </source>
</evidence>
<dbReference type="InterPro" id="IPR029058">
    <property type="entry name" value="AB_hydrolase_fold"/>
</dbReference>
<protein>
    <submittedName>
        <fullName evidence="2">Alpha/beta hydrolase</fullName>
    </submittedName>
</protein>
<reference evidence="2 3" key="1">
    <citation type="submission" date="2021-10" db="EMBL/GenBank/DDBJ databases">
        <title>Draft genome of Aestuariibacter halophilus JC2043.</title>
        <authorList>
            <person name="Emsley S.A."/>
            <person name="Pfannmuller K.M."/>
            <person name="Ushijima B."/>
            <person name="Saw J.H."/>
            <person name="Videau P."/>
        </authorList>
    </citation>
    <scope>NUCLEOTIDE SEQUENCE [LARGE SCALE GENOMIC DNA]</scope>
    <source>
        <strain evidence="2 3">JC2043</strain>
    </source>
</reference>
<dbReference type="Proteomes" id="UP001520878">
    <property type="component" value="Unassembled WGS sequence"/>
</dbReference>
<dbReference type="GO" id="GO:0016787">
    <property type="term" value="F:hydrolase activity"/>
    <property type="evidence" value="ECO:0007669"/>
    <property type="project" value="UniProtKB-KW"/>
</dbReference>
<dbReference type="PANTHER" id="PTHR43194">
    <property type="entry name" value="HYDROLASE ALPHA/BETA FOLD FAMILY"/>
    <property type="match status" value="1"/>
</dbReference>
<sequence>MTDTVHLHFAHANGFPAGSYRRLLQELPDNIQVWALDKFGHNPAFPVARDWLNQARELWHYLDQHTQQPVFLVGHSFGAVVSYLAASERPERCRGLIMLDPPLVTGLTRHVFKLFQRTPLIDKVTPAGKASVRNTQWAPDTDLVEYFAGKGLFQGMEPACIADYVSSATTHLGDKQTLTFDHQVEAELFRTVPTNLPRHYGRYKGPGVVITGELTEVCKPALINPFIKGNGFEHRVFAGGGHMFPLQQPDNVAELLQYYINRWSQASTAQ</sequence>
<gene>
    <name evidence="2" type="ORF">LJ739_06325</name>
</gene>
<evidence type="ECO:0000313" key="3">
    <source>
        <dbReference type="Proteomes" id="UP001520878"/>
    </source>
</evidence>
<dbReference type="Pfam" id="PF12697">
    <property type="entry name" value="Abhydrolase_6"/>
    <property type="match status" value="1"/>
</dbReference>
<dbReference type="InterPro" id="IPR050228">
    <property type="entry name" value="Carboxylesterase_BioH"/>
</dbReference>
<dbReference type="InterPro" id="IPR000073">
    <property type="entry name" value="AB_hydrolase_1"/>
</dbReference>
<keyword evidence="2" id="KW-0378">Hydrolase</keyword>
<accession>A0ABS8G5Q0</accession>
<dbReference type="EMBL" id="JAJEWP010000001">
    <property type="protein sequence ID" value="MCC2615850.1"/>
    <property type="molecule type" value="Genomic_DNA"/>
</dbReference>
<dbReference type="SUPFAM" id="SSF53474">
    <property type="entry name" value="alpha/beta-Hydrolases"/>
    <property type="match status" value="1"/>
</dbReference>
<dbReference type="RefSeq" id="WP_229158163.1">
    <property type="nucleotide sequence ID" value="NZ_JAJEWP010000001.1"/>
</dbReference>
<proteinExistence type="predicted"/>
<organism evidence="2 3">
    <name type="scientific">Fluctibacter halophilus</name>
    <dbReference type="NCBI Taxonomy" id="226011"/>
    <lineage>
        <taxon>Bacteria</taxon>
        <taxon>Pseudomonadati</taxon>
        <taxon>Pseudomonadota</taxon>
        <taxon>Gammaproteobacteria</taxon>
        <taxon>Alteromonadales</taxon>
        <taxon>Alteromonadaceae</taxon>
        <taxon>Fluctibacter</taxon>
    </lineage>
</organism>
<keyword evidence="3" id="KW-1185">Reference proteome</keyword>
<comment type="caution">
    <text evidence="2">The sequence shown here is derived from an EMBL/GenBank/DDBJ whole genome shotgun (WGS) entry which is preliminary data.</text>
</comment>
<feature type="domain" description="AB hydrolase-1" evidence="1">
    <location>
        <begin position="9"/>
        <end position="254"/>
    </location>
</feature>
<name>A0ABS8G5Q0_9ALTE</name>
<dbReference type="Gene3D" id="3.40.50.1820">
    <property type="entry name" value="alpha/beta hydrolase"/>
    <property type="match status" value="1"/>
</dbReference>